<dbReference type="STRING" id="28573.A0A0U1LP64"/>
<reference evidence="5 6" key="1">
    <citation type="submission" date="2015-04" db="EMBL/GenBank/DDBJ databases">
        <authorList>
            <person name="Syromyatnikov M.Y."/>
            <person name="Popov V.N."/>
        </authorList>
    </citation>
    <scope>NUCLEOTIDE SEQUENCE [LARGE SCALE GENOMIC DNA]</scope>
    <source>
        <strain evidence="5">WF-38-12</strain>
    </source>
</reference>
<evidence type="ECO:0008006" key="7">
    <source>
        <dbReference type="Google" id="ProtNLM"/>
    </source>
</evidence>
<dbReference type="OMA" id="ACHILAK"/>
<feature type="compositionally biased region" description="Low complexity" evidence="2">
    <location>
        <begin position="1639"/>
        <end position="1668"/>
    </location>
</feature>
<dbReference type="PROSITE" id="PS00036">
    <property type="entry name" value="BZIP_BASIC"/>
    <property type="match status" value="1"/>
</dbReference>
<feature type="domain" description="BZIP" evidence="3">
    <location>
        <begin position="2063"/>
        <end position="2110"/>
    </location>
</feature>
<dbReference type="Proteomes" id="UP000054383">
    <property type="component" value="Unassembled WGS sequence"/>
</dbReference>
<feature type="region of interest" description="Disordered" evidence="2">
    <location>
        <begin position="1637"/>
        <end position="1697"/>
    </location>
</feature>
<dbReference type="SUPFAM" id="SSF48371">
    <property type="entry name" value="ARM repeat"/>
    <property type="match status" value="1"/>
</dbReference>
<feature type="region of interest" description="Disordered" evidence="2">
    <location>
        <begin position="1584"/>
        <end position="1623"/>
    </location>
</feature>
<gene>
    <name evidence="5" type="primary">parC</name>
    <name evidence="5" type="ORF">PISL3812_02086</name>
</gene>
<dbReference type="InterPro" id="IPR007111">
    <property type="entry name" value="NACHT_NTPase"/>
</dbReference>
<dbReference type="InterPro" id="IPR055496">
    <property type="entry name" value="DUF7068"/>
</dbReference>
<dbReference type="PROSITE" id="PS50837">
    <property type="entry name" value="NACHT"/>
    <property type="match status" value="1"/>
</dbReference>
<dbReference type="SUPFAM" id="SSF52540">
    <property type="entry name" value="P-loop containing nucleoside triphosphate hydrolases"/>
    <property type="match status" value="1"/>
</dbReference>
<dbReference type="GO" id="GO:0003700">
    <property type="term" value="F:DNA-binding transcription factor activity"/>
    <property type="evidence" value="ECO:0007669"/>
    <property type="project" value="InterPro"/>
</dbReference>
<dbReference type="Gene3D" id="3.40.50.300">
    <property type="entry name" value="P-loop containing nucleotide triphosphate hydrolases"/>
    <property type="match status" value="1"/>
</dbReference>
<dbReference type="Gene3D" id="1.25.10.10">
    <property type="entry name" value="Leucine-rich Repeat Variant"/>
    <property type="match status" value="2"/>
</dbReference>
<evidence type="ECO:0000256" key="1">
    <source>
        <dbReference type="SAM" id="Coils"/>
    </source>
</evidence>
<keyword evidence="6" id="KW-1185">Reference proteome</keyword>
<dbReference type="SUPFAM" id="SSF57959">
    <property type="entry name" value="Leucine zipper domain"/>
    <property type="match status" value="1"/>
</dbReference>
<dbReference type="InterPro" id="IPR004827">
    <property type="entry name" value="bZIP"/>
</dbReference>
<evidence type="ECO:0000256" key="2">
    <source>
        <dbReference type="SAM" id="MobiDB-lite"/>
    </source>
</evidence>
<dbReference type="InterPro" id="IPR016024">
    <property type="entry name" value="ARM-type_fold"/>
</dbReference>
<feature type="region of interest" description="Disordered" evidence="2">
    <location>
        <begin position="1548"/>
        <end position="1569"/>
    </location>
</feature>
<feature type="region of interest" description="Disordered" evidence="2">
    <location>
        <begin position="1930"/>
        <end position="1951"/>
    </location>
</feature>
<dbReference type="Gene3D" id="3.30.160.60">
    <property type="entry name" value="Classic Zinc Finger"/>
    <property type="match status" value="1"/>
</dbReference>
<dbReference type="PROSITE" id="PS50217">
    <property type="entry name" value="BZIP"/>
    <property type="match status" value="1"/>
</dbReference>
<sequence length="2124" mass="239902">MVSPDPPCRPTDIDDLIQRIQDPKRDENEKKALTALVARMIQRFCDHPQPSYYIEASRLSELGIVDKEQYRDLMTVFLNKIIKNSSEGNILHRDLLPVYNYGLRHHQGRVPGGFLVAPLQALSKRLKLAVQQPDVHAQYHYVFILGALLEIAGDLRVSGLDHDAVHQPLCEQLRDLRKHDEPRLAQVASYAYQALRGVPDNLGPWDVFWRTSGTVLSATTKILSAVSNMDPNKFLEAAPDLFDMAKLFGEALQSIEDIRESAQKVRIAFLQDMERSSSTQIWYDVLHFIGPFLVAGEQSPDAAAKAFVMIEDVLTQSSKFGDKWQFWCGLYSQLEQSWINGNEDMKSHVVRLVERTFLEESLQNQRDNDVRVQGWIDLIATTLNRPEWTIHNPKHRQRSPLRFKKKEKIVPTLRQPFQQLKQEHRPEKLFEDTWKTCYDAHGFYADARVLAYYMEDGRLMIQRLSGRTLDMGSCYVNLSIIEGSAVLPEVSPENSGIASRKPLEAPATDSIKDIQLHELFQEQNLRDNRTGRPKRILIRGYPGVGKTTLCKKIIHDFFHNQLPWDFDRIVWIPLRELQNQSSLEDFLEQKFFAFQPEQKILDNALKRILFAQSDPRTLYLLDGFDEIARDVSSEEKQKEDLSKMFGFLRDRENVIITSRPYAVNPSTFSNIDLELETVGFHADQVQQYLSHAVNQGEISASQVDQIKAFIDNHWMMQGLSRIPILLDALCYTWDTDLSSENVTTMTALYQAIELKLWRRDIVQLRKLNQLDADNCHKRSQIKRHAKTAMELIEEIAFNGLYNSKIELSTAQLDCLYDNLPGRNGETNSTIMAHSFIRTKGEIGPDQTQTFYFIHTTFQEFFAANYFVRCWVNNEDLACVSLESAKLKEIPTEEFVQRWKYSGKYKIMWRFVSGLLCTPKTPQKLVDFMQALDGEPRDLLGPAHVRIMMQCFSEITTLPGNKLALGEVKAWMESMLPRLTSSSLAYEMEFPECILQDTLVKGTPKQKERVLTALLRRAQVSSSILQQVMNGYLEGSLTNETLIVIEQRIASVFARHYDKWPLKIAEAVHSKEFNVEMRISILEKLPRRIKLSDGTLVSMIRTFADWNWYLSRDAARIISRQSPLSEEILTKLFAVLQTGSASEKCCAVLSLSGQLSNGKDILSKLLALQAEDDSGVRIEVAEALRLATDEPEALECLVKLLRDENDRVRRSAATSLETQHNLPVHVLDALHDAIEDEDMIVRGIAVSIWSRQYPSTTEVRKTLFNCLNYDIESQLVSAFSRLSPLSEEIVSSLVTEVKGNNMDRRSAALAILSTKKDLSDEILKDLVPFLEDETNPPVHVRACRVFKHQTVLPDFAIQVLIRQLNSEDKYVRREAIETLANCRTLPETALRESLCELGTWNFSGPLNKTGILLHNQENLPIGILQRLINFLRDWGYKDPILGSHTERILRDRTEFFTMLPDQDKTVWGALFRVWFHYSLYEEDWSCYRCQDSLYLATPRGLHEIPLSTNSSQRKIDAGVKAVEDALSSMNRVDEDTPSTTLSARAACKPASHNSHEPTEVNQLTRPGGTPLKLLSEAGGLPQAVLPKYQHGTDSSQSLDTDSARYTISVPPPTDTIDPSWTIPTINLPSQSRPFGSLNFSSASRSSSSLSSSTTPVTSVTTDHQQQSWLPTPPPQQPLAPQQNPIVHRNNNNSNSLHEDFVLYPSTPASRPQVNLWDENSPASLSASPKSFANSVNNNYNNLVNRRHTLHSSVNVHQLSRKHVQQIKNFPSQSTGLSTSSSYRFSPAAGPKRLAQRLYANSPRLNRPAVPLFNSTENHQFQLQTKNNNNTQHRRVMSSSDITSGTPSHRLGLDPATVSPLFSIDSTLVSRANEPCSSDFPMDLFDLSAGSPLLDDLTSPASSMMQSPDTPFEDFSHMSSFSAALAPPGTVSPKDLALKDPPLSGPPSSFSTDLGTPQSLFESPDGMFSHTISPAFANADYELPVSDNWAPLMTSDGYFAGDVDNKLPLVELSEAKPHAVEMTRSMSSPAPSPGKSPKKRAKTSGITKKASPPKALDEDIKYDPNDPQAAKRRRNTLSARKSRMRKYNKLMELENEVEQLQGQVEDLEKKLAFFQSFAPPDAIYPA</sequence>
<dbReference type="Pfam" id="PF23238">
    <property type="entry name" value="DUF7068"/>
    <property type="match status" value="1"/>
</dbReference>
<dbReference type="InterPro" id="IPR027417">
    <property type="entry name" value="P-loop_NTPase"/>
</dbReference>
<dbReference type="Pfam" id="PF23948">
    <property type="entry name" value="ARM_5"/>
    <property type="match status" value="1"/>
</dbReference>
<dbReference type="InterPro" id="IPR046347">
    <property type="entry name" value="bZIP_sf"/>
</dbReference>
<dbReference type="OrthoDB" id="4224977at2759"/>
<accession>A0A0U1LP64</accession>
<keyword evidence="1" id="KW-0175">Coiled coil</keyword>
<feature type="compositionally biased region" description="Basic and acidic residues" evidence="2">
    <location>
        <begin position="2053"/>
        <end position="2062"/>
    </location>
</feature>
<evidence type="ECO:0000313" key="5">
    <source>
        <dbReference type="EMBL" id="CRG84914.1"/>
    </source>
</evidence>
<dbReference type="Pfam" id="PF05729">
    <property type="entry name" value="NACHT"/>
    <property type="match status" value="1"/>
</dbReference>
<dbReference type="InterPro" id="IPR011989">
    <property type="entry name" value="ARM-like"/>
</dbReference>
<dbReference type="EMBL" id="CVMT01000002">
    <property type="protein sequence ID" value="CRG84914.1"/>
    <property type="molecule type" value="Genomic_DNA"/>
</dbReference>
<dbReference type="CDD" id="cd12193">
    <property type="entry name" value="bZIP_GCN4"/>
    <property type="match status" value="1"/>
</dbReference>
<evidence type="ECO:0000259" key="4">
    <source>
        <dbReference type="PROSITE" id="PS50837"/>
    </source>
</evidence>
<protein>
    <recommendedName>
        <fullName evidence="7">NACHT domain-containing protein</fullName>
    </recommendedName>
</protein>
<proteinExistence type="predicted"/>
<evidence type="ECO:0000259" key="3">
    <source>
        <dbReference type="PROSITE" id="PS50217"/>
    </source>
</evidence>
<organism evidence="5 6">
    <name type="scientific">Talaromyces islandicus</name>
    <name type="common">Penicillium islandicum</name>
    <dbReference type="NCBI Taxonomy" id="28573"/>
    <lineage>
        <taxon>Eukaryota</taxon>
        <taxon>Fungi</taxon>
        <taxon>Dikarya</taxon>
        <taxon>Ascomycota</taxon>
        <taxon>Pezizomycotina</taxon>
        <taxon>Eurotiomycetes</taxon>
        <taxon>Eurotiomycetidae</taxon>
        <taxon>Eurotiales</taxon>
        <taxon>Trichocomaceae</taxon>
        <taxon>Talaromyces</taxon>
        <taxon>Talaromyces sect. Islandici</taxon>
    </lineage>
</organism>
<dbReference type="Pfam" id="PF07716">
    <property type="entry name" value="bZIP_2"/>
    <property type="match status" value="1"/>
</dbReference>
<dbReference type="PANTHER" id="PTHR46312">
    <property type="entry name" value="NACHT DOMAIN-CONTAINING PROTEIN"/>
    <property type="match status" value="1"/>
</dbReference>
<evidence type="ECO:0000313" key="6">
    <source>
        <dbReference type="Proteomes" id="UP000054383"/>
    </source>
</evidence>
<dbReference type="Pfam" id="PF13646">
    <property type="entry name" value="HEAT_2"/>
    <property type="match status" value="1"/>
</dbReference>
<dbReference type="PANTHER" id="PTHR46312:SF2">
    <property type="entry name" value="NUCLEOTIDE-BINDING OLIGOMERIZATION DOMAIN-CONTAINING PROTEIN 2-LIKE"/>
    <property type="match status" value="1"/>
</dbReference>
<feature type="coiled-coil region" evidence="1">
    <location>
        <begin position="2081"/>
        <end position="2115"/>
    </location>
</feature>
<feature type="domain" description="NACHT" evidence="4">
    <location>
        <begin position="534"/>
        <end position="662"/>
    </location>
</feature>
<dbReference type="InterPro" id="IPR056251">
    <property type="entry name" value="Arm_rpt_dom"/>
</dbReference>
<name>A0A0U1LP64_TALIS</name>
<feature type="region of interest" description="Disordered" evidence="2">
    <location>
        <begin position="2018"/>
        <end position="2081"/>
    </location>
</feature>
<feature type="compositionally biased region" description="Polar residues" evidence="2">
    <location>
        <begin position="1590"/>
        <end position="1604"/>
    </location>
</feature>
<feature type="compositionally biased region" description="Basic residues" evidence="2">
    <location>
        <begin position="2068"/>
        <end position="2081"/>
    </location>
</feature>